<evidence type="ECO:0000256" key="2">
    <source>
        <dbReference type="ARBA" id="ARBA00023002"/>
    </source>
</evidence>
<evidence type="ECO:0000313" key="4">
    <source>
        <dbReference type="EMBL" id="CCE63932.1"/>
    </source>
</evidence>
<gene>
    <name evidence="4" type="primary">TPHA0G00960</name>
    <name evidence="4" type="ordered locus">TPHA_0G00960</name>
</gene>
<keyword evidence="5" id="KW-1185">Reference proteome</keyword>
<dbReference type="STRING" id="1071381.G8BVK4"/>
<protein>
    <submittedName>
        <fullName evidence="4">Uncharacterized protein</fullName>
    </submittedName>
</protein>
<dbReference type="InterPro" id="IPR002347">
    <property type="entry name" value="SDR_fam"/>
</dbReference>
<dbReference type="Gene3D" id="3.40.50.720">
    <property type="entry name" value="NAD(P)-binding Rossmann-like Domain"/>
    <property type="match status" value="1"/>
</dbReference>
<accession>G8BVK4</accession>
<dbReference type="RefSeq" id="XP_003686366.1">
    <property type="nucleotide sequence ID" value="XM_003686318.1"/>
</dbReference>
<dbReference type="GO" id="GO:0016616">
    <property type="term" value="F:oxidoreductase activity, acting on the CH-OH group of donors, NAD or NADP as acceptor"/>
    <property type="evidence" value="ECO:0007669"/>
    <property type="project" value="TreeGrafter"/>
</dbReference>
<dbReference type="SUPFAM" id="SSF51735">
    <property type="entry name" value="NAD(P)-binding Rossmann-fold domains"/>
    <property type="match status" value="1"/>
</dbReference>
<dbReference type="PRINTS" id="PR00081">
    <property type="entry name" value="GDHRDH"/>
</dbReference>
<proteinExistence type="inferred from homology"/>
<dbReference type="InterPro" id="IPR036291">
    <property type="entry name" value="NAD(P)-bd_dom_sf"/>
</dbReference>
<keyword evidence="2" id="KW-0560">Oxidoreductase</keyword>
<dbReference type="HOGENOM" id="CLU_010194_5_1_1"/>
<dbReference type="EMBL" id="HE612862">
    <property type="protein sequence ID" value="CCE63932.1"/>
    <property type="molecule type" value="Genomic_DNA"/>
</dbReference>
<dbReference type="PRINTS" id="PR00080">
    <property type="entry name" value="SDRFAMILY"/>
</dbReference>
<evidence type="ECO:0000256" key="3">
    <source>
        <dbReference type="RuleBase" id="RU000363"/>
    </source>
</evidence>
<organism evidence="4 5">
    <name type="scientific">Tetrapisispora phaffii (strain ATCC 24235 / CBS 4417 / NBRC 1672 / NRRL Y-8282 / UCD 70-5)</name>
    <name type="common">Yeast</name>
    <name type="synonym">Fabospora phaffii</name>
    <dbReference type="NCBI Taxonomy" id="1071381"/>
    <lineage>
        <taxon>Eukaryota</taxon>
        <taxon>Fungi</taxon>
        <taxon>Dikarya</taxon>
        <taxon>Ascomycota</taxon>
        <taxon>Saccharomycotina</taxon>
        <taxon>Saccharomycetes</taxon>
        <taxon>Saccharomycetales</taxon>
        <taxon>Saccharomycetaceae</taxon>
        <taxon>Tetrapisispora</taxon>
    </lineage>
</organism>
<dbReference type="eggNOG" id="KOG1201">
    <property type="taxonomic scope" value="Eukaryota"/>
</dbReference>
<dbReference type="GeneID" id="11535675"/>
<dbReference type="AlphaFoldDB" id="G8BVK4"/>
<dbReference type="OMA" id="IFWAKFR"/>
<dbReference type="PANTHER" id="PTHR24322:SF736">
    <property type="entry name" value="RETINOL DEHYDROGENASE 10"/>
    <property type="match status" value="1"/>
</dbReference>
<dbReference type="Pfam" id="PF00106">
    <property type="entry name" value="adh_short"/>
    <property type="match status" value="1"/>
</dbReference>
<sequence>MAKILPEKSSNNVAVVTGGSGGLGFQLALSLASYYVTVICLDMFIPVIQNYENINFYKCDISNFEEVKKMKQCINQRYGTVNILVNNAGITEISELVNVPELRIHTVLQVNLIGPCITTQIFLNDILQSKKGAIINISSVLGIITPARLTSYGASKSGLICFHRCLERNLRANLELQRSKNKIKMILVCPGKIQTELFINVKTPSSLIAPDIDPKKLANQVVKTLFESPLPFVTIMMPYYSNLIPTIMKLNTSYIHILKYLSGMNAATKNQK</sequence>
<dbReference type="PANTHER" id="PTHR24322">
    <property type="entry name" value="PKSB"/>
    <property type="match status" value="1"/>
</dbReference>
<dbReference type="KEGG" id="tpf:TPHA_0G00960"/>
<name>G8BVK4_TETPH</name>
<evidence type="ECO:0000313" key="5">
    <source>
        <dbReference type="Proteomes" id="UP000005666"/>
    </source>
</evidence>
<comment type="similarity">
    <text evidence="1 3">Belongs to the short-chain dehydrogenases/reductases (SDR) family.</text>
</comment>
<evidence type="ECO:0000256" key="1">
    <source>
        <dbReference type="ARBA" id="ARBA00006484"/>
    </source>
</evidence>
<reference evidence="4 5" key="1">
    <citation type="journal article" date="2011" name="Proc. Natl. Acad. Sci. U.S.A.">
        <title>Evolutionary erosion of yeast sex chromosomes by mating-type switching accidents.</title>
        <authorList>
            <person name="Gordon J.L."/>
            <person name="Armisen D."/>
            <person name="Proux-Wera E."/>
            <person name="Oheigeartaigh S.S."/>
            <person name="Byrne K.P."/>
            <person name="Wolfe K.H."/>
        </authorList>
    </citation>
    <scope>NUCLEOTIDE SEQUENCE [LARGE SCALE GENOMIC DNA]</scope>
    <source>
        <strain evidence="5">ATCC 24235 / CBS 4417 / NBRC 1672 / NRRL Y-8282 / UCD 70-5</strain>
    </source>
</reference>
<dbReference type="Proteomes" id="UP000005666">
    <property type="component" value="Chromosome 7"/>
</dbReference>
<dbReference type="OrthoDB" id="10253736at2759"/>